<keyword evidence="4" id="KW-0546">Nucleotide metabolism</keyword>
<evidence type="ECO:0000313" key="7">
    <source>
        <dbReference type="EMBL" id="RMI88760.1"/>
    </source>
</evidence>
<feature type="domain" description="dUTPase-like" evidence="6">
    <location>
        <begin position="18"/>
        <end position="150"/>
    </location>
</feature>
<evidence type="ECO:0000256" key="4">
    <source>
        <dbReference type="ARBA" id="ARBA00023080"/>
    </source>
</evidence>
<dbReference type="PANTHER" id="PTHR11241:SF0">
    <property type="entry name" value="DEOXYURIDINE 5'-TRIPHOSPHATE NUCLEOTIDOHYDROLASE"/>
    <property type="match status" value="1"/>
</dbReference>
<dbReference type="GO" id="GO:0004170">
    <property type="term" value="F:dUTP diphosphatase activity"/>
    <property type="evidence" value="ECO:0007669"/>
    <property type="project" value="UniProtKB-EC"/>
</dbReference>
<comment type="similarity">
    <text evidence="1">Belongs to the dUTPase family.</text>
</comment>
<dbReference type="InterPro" id="IPR033704">
    <property type="entry name" value="dUTPase_trimeric"/>
</dbReference>
<comment type="caution">
    <text evidence="7">The sequence shown here is derived from an EMBL/GenBank/DDBJ whole genome shotgun (WGS) entry which is preliminary data.</text>
</comment>
<reference evidence="8" key="1">
    <citation type="submission" date="2016-11" db="EMBL/GenBank/DDBJ databases">
        <title>Genome sequence of Candidatus Phytoplasma solani strain SA-1.</title>
        <authorList>
            <person name="Haryono M."/>
            <person name="Samarzija I."/>
            <person name="Seruga Music M."/>
            <person name="Hogenhout S."/>
            <person name="Kuo C.-H."/>
        </authorList>
    </citation>
    <scope>NUCLEOTIDE SEQUENCE [LARGE SCALE GENOMIC DNA]</scope>
    <source>
        <strain evidence="8">SA-1</strain>
    </source>
</reference>
<dbReference type="InterPro" id="IPR029054">
    <property type="entry name" value="dUTPase-like"/>
</dbReference>
<accession>A0A421NXW3</accession>
<dbReference type="CDD" id="cd07557">
    <property type="entry name" value="trimeric_dUTPase"/>
    <property type="match status" value="1"/>
</dbReference>
<evidence type="ECO:0000256" key="3">
    <source>
        <dbReference type="ARBA" id="ARBA00022801"/>
    </source>
</evidence>
<dbReference type="InterPro" id="IPR036157">
    <property type="entry name" value="dUTPase-like_sf"/>
</dbReference>
<dbReference type="SUPFAM" id="SSF51283">
    <property type="entry name" value="dUTPase-like"/>
    <property type="match status" value="1"/>
</dbReference>
<gene>
    <name evidence="7" type="primary">dut</name>
    <name evidence="7" type="ORF">PSSA1_v1c3580</name>
</gene>
<dbReference type="RefSeq" id="WP_122225471.1">
    <property type="nucleotide sequence ID" value="NZ_MPBG01000004.1"/>
</dbReference>
<dbReference type="EMBL" id="MPBG01000004">
    <property type="protein sequence ID" value="RMI88760.1"/>
    <property type="molecule type" value="Genomic_DNA"/>
</dbReference>
<organism evidence="7 8">
    <name type="scientific">Candidatus Phytoplasma solani</name>
    <dbReference type="NCBI Taxonomy" id="69896"/>
    <lineage>
        <taxon>Bacteria</taxon>
        <taxon>Bacillati</taxon>
        <taxon>Mycoplasmatota</taxon>
        <taxon>Mollicutes</taxon>
        <taxon>Acholeplasmatales</taxon>
        <taxon>Acholeplasmataceae</taxon>
        <taxon>Candidatus Phytoplasma</taxon>
        <taxon>16SrXII (Stolbur group)</taxon>
    </lineage>
</organism>
<comment type="catalytic activity">
    <reaction evidence="5">
        <text>dUTP + H2O = dUMP + diphosphate + H(+)</text>
        <dbReference type="Rhea" id="RHEA:10248"/>
        <dbReference type="ChEBI" id="CHEBI:15377"/>
        <dbReference type="ChEBI" id="CHEBI:15378"/>
        <dbReference type="ChEBI" id="CHEBI:33019"/>
        <dbReference type="ChEBI" id="CHEBI:61555"/>
        <dbReference type="ChEBI" id="CHEBI:246422"/>
        <dbReference type="EC" id="3.6.1.23"/>
    </reaction>
</comment>
<keyword evidence="8" id="KW-1185">Reference proteome</keyword>
<dbReference type="Proteomes" id="UP000283896">
    <property type="component" value="Unassembled WGS sequence"/>
</dbReference>
<sequence>MNHIQRFFAKVTTYQNQNINLPQRQTKTSAGYDLEAAQNIDIPPQTIKLVPTGIKAFFAPNEVLLIYARSSLSLKKQLMLANGVGVIDSDYYNNPQNEGHIFIPLYNFSSQTVTITKGERIAQGIFQTFNLSTEEKKEPSFVRQGGFGSTTKI</sequence>
<evidence type="ECO:0000256" key="2">
    <source>
        <dbReference type="ARBA" id="ARBA00012379"/>
    </source>
</evidence>
<dbReference type="GO" id="GO:0000287">
    <property type="term" value="F:magnesium ion binding"/>
    <property type="evidence" value="ECO:0007669"/>
    <property type="project" value="InterPro"/>
</dbReference>
<evidence type="ECO:0000256" key="1">
    <source>
        <dbReference type="ARBA" id="ARBA00006581"/>
    </source>
</evidence>
<keyword evidence="3 7" id="KW-0378">Hydrolase</keyword>
<dbReference type="GO" id="GO:0006226">
    <property type="term" value="P:dUMP biosynthetic process"/>
    <property type="evidence" value="ECO:0007669"/>
    <property type="project" value="InterPro"/>
</dbReference>
<proteinExistence type="inferred from homology"/>
<dbReference type="Pfam" id="PF00692">
    <property type="entry name" value="dUTPase"/>
    <property type="match status" value="1"/>
</dbReference>
<dbReference type="AlphaFoldDB" id="A0A421NXW3"/>
<evidence type="ECO:0000259" key="6">
    <source>
        <dbReference type="Pfam" id="PF00692"/>
    </source>
</evidence>
<protein>
    <recommendedName>
        <fullName evidence="2">dUTP diphosphatase</fullName>
        <ecNumber evidence="2">3.6.1.23</ecNumber>
    </recommendedName>
</protein>
<dbReference type="NCBIfam" id="TIGR00576">
    <property type="entry name" value="dut"/>
    <property type="match status" value="1"/>
</dbReference>
<name>A0A421NXW3_9MOLU</name>
<dbReference type="InterPro" id="IPR008181">
    <property type="entry name" value="dUTPase"/>
</dbReference>
<dbReference type="GO" id="GO:0046081">
    <property type="term" value="P:dUTP catabolic process"/>
    <property type="evidence" value="ECO:0007669"/>
    <property type="project" value="InterPro"/>
</dbReference>
<dbReference type="STRING" id="69896.S284_04880"/>
<dbReference type="PANTHER" id="PTHR11241">
    <property type="entry name" value="DEOXYURIDINE 5'-TRIPHOSPHATE NUCLEOTIDOHYDROLASE"/>
    <property type="match status" value="1"/>
</dbReference>
<dbReference type="OrthoDB" id="9809956at2"/>
<dbReference type="Gene3D" id="2.70.40.10">
    <property type="match status" value="1"/>
</dbReference>
<evidence type="ECO:0000313" key="8">
    <source>
        <dbReference type="Proteomes" id="UP000283896"/>
    </source>
</evidence>
<evidence type="ECO:0000256" key="5">
    <source>
        <dbReference type="ARBA" id="ARBA00047686"/>
    </source>
</evidence>
<dbReference type="EC" id="3.6.1.23" evidence="2"/>